<evidence type="ECO:0000256" key="2">
    <source>
        <dbReference type="SAM" id="MobiDB-lite"/>
    </source>
</evidence>
<dbReference type="InterPro" id="IPR027417">
    <property type="entry name" value="P-loop_NTPase"/>
</dbReference>
<comment type="caution">
    <text evidence="3">The sequence shown here is derived from an EMBL/GenBank/DDBJ whole genome shotgun (WGS) entry which is preliminary data.</text>
</comment>
<dbReference type="PROSITE" id="PS50005">
    <property type="entry name" value="TPR"/>
    <property type="match status" value="1"/>
</dbReference>
<accession>A0A151ZFK6</accession>
<dbReference type="SUPFAM" id="SSF48452">
    <property type="entry name" value="TPR-like"/>
    <property type="match status" value="1"/>
</dbReference>
<evidence type="ECO:0000256" key="1">
    <source>
        <dbReference type="PROSITE-ProRule" id="PRU00339"/>
    </source>
</evidence>
<feature type="region of interest" description="Disordered" evidence="2">
    <location>
        <begin position="286"/>
        <end position="308"/>
    </location>
</feature>
<name>A0A151ZFK6_TIELA</name>
<dbReference type="SUPFAM" id="SSF52540">
    <property type="entry name" value="P-loop containing nucleoside triphosphate hydrolases"/>
    <property type="match status" value="1"/>
</dbReference>
<dbReference type="AlphaFoldDB" id="A0A151ZFK6"/>
<keyword evidence="1" id="KW-0802">TPR repeat</keyword>
<dbReference type="EMBL" id="LODT01000029">
    <property type="protein sequence ID" value="KYQ92761.1"/>
    <property type="molecule type" value="Genomic_DNA"/>
</dbReference>
<evidence type="ECO:0000313" key="3">
    <source>
        <dbReference type="EMBL" id="KYQ92761.1"/>
    </source>
</evidence>
<evidence type="ECO:0000313" key="4">
    <source>
        <dbReference type="Proteomes" id="UP000076078"/>
    </source>
</evidence>
<gene>
    <name evidence="3" type="ORF">DLAC_06766</name>
</gene>
<dbReference type="SMART" id="SM00028">
    <property type="entry name" value="TPR"/>
    <property type="match status" value="2"/>
</dbReference>
<dbReference type="InterPro" id="IPR019734">
    <property type="entry name" value="TPR_rpt"/>
</dbReference>
<feature type="compositionally biased region" description="Low complexity" evidence="2">
    <location>
        <begin position="286"/>
        <end position="307"/>
    </location>
</feature>
<dbReference type="OrthoDB" id="5986190at2759"/>
<organism evidence="3 4">
    <name type="scientific">Tieghemostelium lacteum</name>
    <name type="common">Slime mold</name>
    <name type="synonym">Dictyostelium lacteum</name>
    <dbReference type="NCBI Taxonomy" id="361077"/>
    <lineage>
        <taxon>Eukaryota</taxon>
        <taxon>Amoebozoa</taxon>
        <taxon>Evosea</taxon>
        <taxon>Eumycetozoa</taxon>
        <taxon>Dictyostelia</taxon>
        <taxon>Dictyosteliales</taxon>
        <taxon>Raperosteliaceae</taxon>
        <taxon>Tieghemostelium</taxon>
    </lineage>
</organism>
<proteinExistence type="predicted"/>
<protein>
    <submittedName>
        <fullName evidence="3">Uncharacterized protein</fullName>
    </submittedName>
</protein>
<dbReference type="InterPro" id="IPR011990">
    <property type="entry name" value="TPR-like_helical_dom_sf"/>
</dbReference>
<dbReference type="InParanoid" id="A0A151ZFK6"/>
<dbReference type="Gene3D" id="1.25.40.10">
    <property type="entry name" value="Tetratricopeptide repeat domain"/>
    <property type="match status" value="1"/>
</dbReference>
<dbReference type="Proteomes" id="UP000076078">
    <property type="component" value="Unassembled WGS sequence"/>
</dbReference>
<feature type="repeat" description="TPR" evidence="1">
    <location>
        <begin position="492"/>
        <end position="525"/>
    </location>
</feature>
<keyword evidence="4" id="KW-1185">Reference proteome</keyword>
<dbReference type="Gene3D" id="3.40.50.300">
    <property type="entry name" value="P-loop containing nucleotide triphosphate hydrolases"/>
    <property type="match status" value="1"/>
</dbReference>
<reference evidence="3 4" key="1">
    <citation type="submission" date="2015-12" db="EMBL/GenBank/DDBJ databases">
        <title>Dictyostelia acquired genes for synthesis and detection of signals that induce cell-type specialization by lateral gene transfer from prokaryotes.</title>
        <authorList>
            <person name="Gloeckner G."/>
            <person name="Schaap P."/>
        </authorList>
    </citation>
    <scope>NUCLEOTIDE SEQUENCE [LARGE SCALE GENOMIC DNA]</scope>
    <source>
        <strain evidence="3 4">TK</strain>
    </source>
</reference>
<sequence length="677" mass="78410">MKTTKSNKNAVSMPTLSFVGRKNEIEELNEILEGNNIAVIIGENGNGKREFIKKYCSIYQESYDFIITLQDVTYSIDQLSNKFAKEFETQISLFDILEKMDKRWLIVISDISQDDENLFLKRISRFLSLNPNNQDHHVIFIKQEPFKYLNYPTLIINGLVQKDTIKLFEKLIEPAIYQSLSKDNLNTLLSISSFKPINIQLLSKLINNNKLNLILQYFQNNNNNNNNTTSNNDNLCDIIKIIMEEIKNESIIPFELLNMMVWFSNLEINKDWLLKIEKKQQSLSTNNLFNNNSENNNSSSNNSSQQNGKNDIEKFLKTLEKYGMIQSNNSNNAFQIHLLILKELRSMQGKYQMNYYNQFIQCTVELASQIKEQLELDLLYRHLNSFIDSSTINHVDSQTAKFSLGLLSCCEALMILPSFYSDAIDYAMKAKRILESIQPQDLNILNLLAKSHKYLGLLYGNISEFDQGIEYLKKSNDLFSKLYNEKPNQEKPNLLLHIGFQYMKMKDYDTAIDYFQQSVDSNTQKETSLIYAKAIYNMGLSYIEDCALNSNDDDDEEEIEKLSKAIKCLKKSGILFKKISGDSHSFTLSAYLFLAKTYVSVGENQKANEIMSLLKKILYQNEREVWDACMNEFQTHKRQYNQKHNINQELVSNNSKILLSSSVLLGLGLILYKILKK</sequence>